<dbReference type="GO" id="GO:0005829">
    <property type="term" value="C:cytosol"/>
    <property type="evidence" value="ECO:0007669"/>
    <property type="project" value="TreeGrafter"/>
</dbReference>
<dbReference type="HAMAP" id="MF_01201">
    <property type="entry name" value="Ala_racemase"/>
    <property type="match status" value="1"/>
</dbReference>
<evidence type="ECO:0000313" key="8">
    <source>
        <dbReference type="EMBL" id="QEC49923.1"/>
    </source>
</evidence>
<dbReference type="GO" id="GO:0009252">
    <property type="term" value="P:peptidoglycan biosynthetic process"/>
    <property type="evidence" value="ECO:0007669"/>
    <property type="project" value="TreeGrafter"/>
</dbReference>
<evidence type="ECO:0000256" key="3">
    <source>
        <dbReference type="ARBA" id="ARBA00023235"/>
    </source>
</evidence>
<dbReference type="Pfam" id="PF00842">
    <property type="entry name" value="Ala_racemase_C"/>
    <property type="match status" value="1"/>
</dbReference>
<dbReference type="SUPFAM" id="SSF51419">
    <property type="entry name" value="PLP-binding barrel"/>
    <property type="match status" value="1"/>
</dbReference>
<dbReference type="CDD" id="cd00430">
    <property type="entry name" value="PLPDE_III_AR"/>
    <property type="match status" value="1"/>
</dbReference>
<dbReference type="InterPro" id="IPR029066">
    <property type="entry name" value="PLP-binding_barrel"/>
</dbReference>
<evidence type="ECO:0000256" key="4">
    <source>
        <dbReference type="HAMAP-Rule" id="MF_01201"/>
    </source>
</evidence>
<dbReference type="EC" id="5.1.1.1" evidence="4"/>
<dbReference type="PANTHER" id="PTHR30511">
    <property type="entry name" value="ALANINE RACEMASE"/>
    <property type="match status" value="1"/>
</dbReference>
<feature type="active site" description="Proton acceptor; specific for L-alanine" evidence="4">
    <location>
        <position position="260"/>
    </location>
</feature>
<keyword evidence="9" id="KW-1185">Reference proteome</keyword>
<feature type="domain" description="Alanine racemase C-terminal" evidence="7">
    <location>
        <begin position="239"/>
        <end position="371"/>
    </location>
</feature>
<sequence>MARRALALVNVGAIERNVARLVRAADGAIVCAVVKADGYGHGMLAAAGAALRGGAGWLAVATAGEALALRRAGIGPDVRILLLGALSDEELPVALDAAADVTVWTPELLDALAADGRRIRVHVKLDSGLGRLGTRDAAQATALADAVAAAPTLELAGAWTHFATADEPGDAFFGEQLRRFRAWAEPLRDRHPGVLLHAANSAALLRDPASHFDLVRPGVAIYGLDPFGEDPAARDLEPALGLVSYVAAVKACAAGQSAGYGRRFVAARDTTLATVPIGYGDGYRRGLTNRAEALVGGRRIPLVGTVSMDNVTFDLGAGEGPAVPAAAGDDVVLIGIQGGERITAEDVARHLDTINYEVTCGLSSRVPRVHHRDGEPAPA</sequence>
<dbReference type="InterPro" id="IPR011079">
    <property type="entry name" value="Ala_racemase_C"/>
</dbReference>
<dbReference type="FunFam" id="3.20.20.10:FF:000002">
    <property type="entry name" value="Alanine racemase"/>
    <property type="match status" value="1"/>
</dbReference>
<reference evidence="8 9" key="1">
    <citation type="journal article" date="2018" name="J. Microbiol.">
        <title>Baekduia soli gen. nov., sp. nov., a novel bacterium isolated from the soil of Baekdu Mountain and proposal of a novel family name, Baekduiaceae fam. nov.</title>
        <authorList>
            <person name="An D.S."/>
            <person name="Siddiqi M.Z."/>
            <person name="Kim K.H."/>
            <person name="Yu H.S."/>
            <person name="Im W.T."/>
        </authorList>
    </citation>
    <scope>NUCLEOTIDE SEQUENCE [LARGE SCALE GENOMIC DNA]</scope>
    <source>
        <strain evidence="8 9">BR7-21</strain>
    </source>
</reference>
<dbReference type="Proteomes" id="UP000321805">
    <property type="component" value="Chromosome"/>
</dbReference>
<dbReference type="Pfam" id="PF01168">
    <property type="entry name" value="Ala_racemase_N"/>
    <property type="match status" value="1"/>
</dbReference>
<proteinExistence type="inferred from homology"/>
<dbReference type="PROSITE" id="PS00395">
    <property type="entry name" value="ALANINE_RACEMASE"/>
    <property type="match status" value="1"/>
</dbReference>
<comment type="cofactor">
    <cofactor evidence="1 4 5">
        <name>pyridoxal 5'-phosphate</name>
        <dbReference type="ChEBI" id="CHEBI:597326"/>
    </cofactor>
</comment>
<dbReference type="NCBIfam" id="TIGR00492">
    <property type="entry name" value="alr"/>
    <property type="match status" value="1"/>
</dbReference>
<dbReference type="EMBL" id="CP042430">
    <property type="protein sequence ID" value="QEC49923.1"/>
    <property type="molecule type" value="Genomic_DNA"/>
</dbReference>
<dbReference type="KEGG" id="bsol:FSW04_21720"/>
<name>A0A5B8U9S5_9ACTN</name>
<dbReference type="RefSeq" id="WP_146922288.1">
    <property type="nucleotide sequence ID" value="NZ_CP042430.1"/>
</dbReference>
<dbReference type="Gene3D" id="2.40.37.10">
    <property type="entry name" value="Lyase, Ornithine Decarboxylase, Chain A, domain 1"/>
    <property type="match status" value="1"/>
</dbReference>
<evidence type="ECO:0000259" key="7">
    <source>
        <dbReference type="SMART" id="SM01005"/>
    </source>
</evidence>
<feature type="modified residue" description="N6-(pyridoxal phosphate)lysine" evidence="4 5">
    <location>
        <position position="35"/>
    </location>
</feature>
<dbReference type="SUPFAM" id="SSF50621">
    <property type="entry name" value="Alanine racemase C-terminal domain-like"/>
    <property type="match status" value="1"/>
</dbReference>
<comment type="function">
    <text evidence="4">Catalyzes the interconversion of L-alanine and D-alanine. May also act on other amino acids.</text>
</comment>
<comment type="pathway">
    <text evidence="4">Amino-acid biosynthesis; D-alanine biosynthesis; D-alanine from L-alanine: step 1/1.</text>
</comment>
<dbReference type="OrthoDB" id="9813814at2"/>
<dbReference type="InterPro" id="IPR000821">
    <property type="entry name" value="Ala_racemase"/>
</dbReference>
<dbReference type="InterPro" id="IPR020622">
    <property type="entry name" value="Ala_racemase_pyridoxalP-BS"/>
</dbReference>
<dbReference type="GO" id="GO:0030632">
    <property type="term" value="P:D-alanine biosynthetic process"/>
    <property type="evidence" value="ECO:0007669"/>
    <property type="project" value="UniProtKB-UniRule"/>
</dbReference>
<evidence type="ECO:0000256" key="5">
    <source>
        <dbReference type="PIRSR" id="PIRSR600821-50"/>
    </source>
</evidence>
<dbReference type="Gene3D" id="3.20.20.10">
    <property type="entry name" value="Alanine racemase"/>
    <property type="match status" value="1"/>
</dbReference>
<comment type="similarity">
    <text evidence="4">Belongs to the alanine racemase family.</text>
</comment>
<feature type="binding site" evidence="4 6">
    <location>
        <position position="308"/>
    </location>
    <ligand>
        <name>substrate</name>
    </ligand>
</feature>
<dbReference type="UniPathway" id="UPA00042">
    <property type="reaction ID" value="UER00497"/>
</dbReference>
<keyword evidence="2 4" id="KW-0663">Pyridoxal phosphate</keyword>
<protein>
    <recommendedName>
        <fullName evidence="4">Alanine racemase</fullName>
        <ecNumber evidence="4">5.1.1.1</ecNumber>
    </recommendedName>
</protein>
<dbReference type="PANTHER" id="PTHR30511:SF0">
    <property type="entry name" value="ALANINE RACEMASE, CATABOLIC-RELATED"/>
    <property type="match status" value="1"/>
</dbReference>
<dbReference type="InterPro" id="IPR001608">
    <property type="entry name" value="Ala_racemase_N"/>
</dbReference>
<gene>
    <name evidence="8" type="primary">alr</name>
    <name evidence="8" type="ORF">FSW04_21720</name>
</gene>
<dbReference type="AlphaFoldDB" id="A0A5B8U9S5"/>
<evidence type="ECO:0000256" key="6">
    <source>
        <dbReference type="PIRSR" id="PIRSR600821-52"/>
    </source>
</evidence>
<dbReference type="GO" id="GO:0030170">
    <property type="term" value="F:pyridoxal phosphate binding"/>
    <property type="evidence" value="ECO:0007669"/>
    <property type="project" value="UniProtKB-UniRule"/>
</dbReference>
<feature type="binding site" evidence="4 6">
    <location>
        <position position="131"/>
    </location>
    <ligand>
        <name>substrate</name>
    </ligand>
</feature>
<dbReference type="PRINTS" id="PR00992">
    <property type="entry name" value="ALARACEMASE"/>
</dbReference>
<evidence type="ECO:0000256" key="1">
    <source>
        <dbReference type="ARBA" id="ARBA00001933"/>
    </source>
</evidence>
<dbReference type="InterPro" id="IPR009006">
    <property type="entry name" value="Ala_racemase/Decarboxylase_C"/>
</dbReference>
<keyword evidence="3 4" id="KW-0413">Isomerase</keyword>
<evidence type="ECO:0000313" key="9">
    <source>
        <dbReference type="Proteomes" id="UP000321805"/>
    </source>
</evidence>
<organism evidence="8 9">
    <name type="scientific">Baekduia soli</name>
    <dbReference type="NCBI Taxonomy" id="496014"/>
    <lineage>
        <taxon>Bacteria</taxon>
        <taxon>Bacillati</taxon>
        <taxon>Actinomycetota</taxon>
        <taxon>Thermoleophilia</taxon>
        <taxon>Solirubrobacterales</taxon>
        <taxon>Baekduiaceae</taxon>
        <taxon>Baekduia</taxon>
    </lineage>
</organism>
<dbReference type="GO" id="GO:0008784">
    <property type="term" value="F:alanine racemase activity"/>
    <property type="evidence" value="ECO:0007669"/>
    <property type="project" value="UniProtKB-UniRule"/>
</dbReference>
<feature type="active site" description="Proton acceptor; specific for D-alanine" evidence="4">
    <location>
        <position position="35"/>
    </location>
</feature>
<evidence type="ECO:0000256" key="2">
    <source>
        <dbReference type="ARBA" id="ARBA00022898"/>
    </source>
</evidence>
<accession>A0A5B8U9S5</accession>
<comment type="catalytic activity">
    <reaction evidence="4">
        <text>L-alanine = D-alanine</text>
        <dbReference type="Rhea" id="RHEA:20249"/>
        <dbReference type="ChEBI" id="CHEBI:57416"/>
        <dbReference type="ChEBI" id="CHEBI:57972"/>
        <dbReference type="EC" id="5.1.1.1"/>
    </reaction>
</comment>
<dbReference type="SMART" id="SM01005">
    <property type="entry name" value="Ala_racemase_C"/>
    <property type="match status" value="1"/>
</dbReference>